<evidence type="ECO:0000259" key="2">
    <source>
        <dbReference type="Pfam" id="PF19808"/>
    </source>
</evidence>
<gene>
    <name evidence="3" type="ORF">IAD20_01355</name>
</gene>
<feature type="domain" description="DUF6291" evidence="2">
    <location>
        <begin position="19"/>
        <end position="84"/>
    </location>
</feature>
<dbReference type="InterPro" id="IPR046258">
    <property type="entry name" value="DUF6291"/>
</dbReference>
<organism evidence="3 4">
    <name type="scientific">Candidatus Scatocola faecipullorum</name>
    <dbReference type="NCBI Taxonomy" id="2840917"/>
    <lineage>
        <taxon>Bacteria</taxon>
        <taxon>Pseudomonadati</taxon>
        <taxon>Pseudomonadota</taxon>
        <taxon>Alphaproteobacteria</taxon>
        <taxon>Rhodospirillales</taxon>
        <taxon>Rhodospirillaceae</taxon>
        <taxon>Rhodospirillaceae incertae sedis</taxon>
        <taxon>Candidatus Scatocola</taxon>
    </lineage>
</organism>
<sequence>MDKKKSFIVFAPEFLALSNHLNLKQRGELMTALCEMVLYGEPMKPISQEISKAYDFMAESIKDNFSKYDAVCEKRRAIATKAASKRRANAEQKQVEKSANAKLNEDEDDNENKHEDDLNKKIKKEIKEKTNKKESSYLADVPSLEDVKIYCAVRGLKNINPQEFYDYYTAKQWKTGNKPITDWQAKVIKWAKGDAGLNSFSPIGDCFRLPKLARQGGVQ</sequence>
<proteinExistence type="predicted"/>
<evidence type="ECO:0000256" key="1">
    <source>
        <dbReference type="SAM" id="MobiDB-lite"/>
    </source>
</evidence>
<protein>
    <recommendedName>
        <fullName evidence="2">DUF6291 domain-containing protein</fullName>
    </recommendedName>
</protein>
<dbReference type="AlphaFoldDB" id="A0A9D1M2Y6"/>
<dbReference type="Proteomes" id="UP000824107">
    <property type="component" value="Unassembled WGS sequence"/>
</dbReference>
<accession>A0A9D1M2Y6</accession>
<feature type="region of interest" description="Disordered" evidence="1">
    <location>
        <begin position="83"/>
        <end position="120"/>
    </location>
</feature>
<name>A0A9D1M2Y6_9PROT</name>
<evidence type="ECO:0000313" key="4">
    <source>
        <dbReference type="Proteomes" id="UP000824107"/>
    </source>
</evidence>
<evidence type="ECO:0000313" key="3">
    <source>
        <dbReference type="EMBL" id="HIU52709.1"/>
    </source>
</evidence>
<dbReference type="Pfam" id="PF19808">
    <property type="entry name" value="DUF6291"/>
    <property type="match status" value="1"/>
</dbReference>
<feature type="compositionally biased region" description="Basic and acidic residues" evidence="1">
    <location>
        <begin position="111"/>
        <end position="120"/>
    </location>
</feature>
<reference evidence="3" key="1">
    <citation type="submission" date="2020-10" db="EMBL/GenBank/DDBJ databases">
        <authorList>
            <person name="Gilroy R."/>
        </authorList>
    </citation>
    <scope>NUCLEOTIDE SEQUENCE</scope>
    <source>
        <strain evidence="3">ChiW3-316</strain>
    </source>
</reference>
<reference evidence="3" key="2">
    <citation type="journal article" date="2021" name="PeerJ">
        <title>Extensive microbial diversity within the chicken gut microbiome revealed by metagenomics and culture.</title>
        <authorList>
            <person name="Gilroy R."/>
            <person name="Ravi A."/>
            <person name="Getino M."/>
            <person name="Pursley I."/>
            <person name="Horton D.L."/>
            <person name="Alikhan N.F."/>
            <person name="Baker D."/>
            <person name="Gharbi K."/>
            <person name="Hall N."/>
            <person name="Watson M."/>
            <person name="Adriaenssens E.M."/>
            <person name="Foster-Nyarko E."/>
            <person name="Jarju S."/>
            <person name="Secka A."/>
            <person name="Antonio M."/>
            <person name="Oren A."/>
            <person name="Chaudhuri R.R."/>
            <person name="La Ragione R."/>
            <person name="Hildebrand F."/>
            <person name="Pallen M.J."/>
        </authorList>
    </citation>
    <scope>NUCLEOTIDE SEQUENCE</scope>
    <source>
        <strain evidence="3">ChiW3-316</strain>
    </source>
</reference>
<comment type="caution">
    <text evidence="3">The sequence shown here is derived from an EMBL/GenBank/DDBJ whole genome shotgun (WGS) entry which is preliminary data.</text>
</comment>
<dbReference type="EMBL" id="DVNC01000014">
    <property type="protein sequence ID" value="HIU52709.1"/>
    <property type="molecule type" value="Genomic_DNA"/>
</dbReference>